<dbReference type="Pfam" id="PF02721">
    <property type="entry name" value="DUF223"/>
    <property type="match status" value="1"/>
</dbReference>
<dbReference type="Gramene" id="ONK81648">
    <property type="protein sequence ID" value="ONK81648"/>
    <property type="gene ID" value="A4U43_C01F31460"/>
</dbReference>
<dbReference type="AlphaFoldDB" id="A0A5P1FTV2"/>
<dbReference type="InterPro" id="IPR003871">
    <property type="entry name" value="RFA1B/D_OB_1st"/>
</dbReference>
<dbReference type="PANTHER" id="PTHR47165">
    <property type="entry name" value="OS03G0429900 PROTEIN"/>
    <property type="match status" value="1"/>
</dbReference>
<evidence type="ECO:0000259" key="2">
    <source>
        <dbReference type="Pfam" id="PF02721"/>
    </source>
</evidence>
<name>A0A5P1FTV2_ASPOF</name>
<dbReference type="InterPro" id="IPR012340">
    <property type="entry name" value="NA-bd_OB-fold"/>
</dbReference>
<keyword evidence="4" id="KW-1185">Reference proteome</keyword>
<evidence type="ECO:0000313" key="3">
    <source>
        <dbReference type="EMBL" id="ONK81648.1"/>
    </source>
</evidence>
<evidence type="ECO:0000313" key="4">
    <source>
        <dbReference type="Proteomes" id="UP000243459"/>
    </source>
</evidence>
<protein>
    <recommendedName>
        <fullName evidence="2">Replication protein A 70 kDa DNA-binding subunit B/D first OB fold domain-containing protein</fullName>
    </recommendedName>
</protein>
<feature type="domain" description="Replication protein A 70 kDa DNA-binding subunit B/D first OB fold" evidence="2">
    <location>
        <begin position="88"/>
        <end position="142"/>
    </location>
</feature>
<evidence type="ECO:0000256" key="1">
    <source>
        <dbReference type="SAM" id="MobiDB-lite"/>
    </source>
</evidence>
<dbReference type="EMBL" id="CM007381">
    <property type="protein sequence ID" value="ONK81648.1"/>
    <property type="molecule type" value="Genomic_DNA"/>
</dbReference>
<gene>
    <name evidence="3" type="ORF">A4U43_C01F31460</name>
</gene>
<dbReference type="Gene3D" id="2.40.50.140">
    <property type="entry name" value="Nucleic acid-binding proteins"/>
    <property type="match status" value="2"/>
</dbReference>
<proteinExistence type="predicted"/>
<feature type="region of interest" description="Disordered" evidence="1">
    <location>
        <begin position="376"/>
        <end position="403"/>
    </location>
</feature>
<sequence length="403" mass="45476">MESNDDDHHPNCLEVIYDATLVVCNTQQCTSITQSSDEDVNLMCSTSGTGYTQINCQKTPTETYARAFSVDEAKLTREVEQSFIDDDVQGNIKATEISRFRPMIEEGRIHVISKFKVITAYGDYRATQNDYFVCFVRQTEIKVLQDDDEQILRHKFKFKEYSELGQYLGRRTYLYGNNTVSSSSASRVYINIDVPKVKDLSQRNLNDSEESLQIIPTPVNFSANQPDLTRATNATLNDLLFFNDPGTSNITLEVEDYSAVSTITLFNREAEKLFKVSADEVAKNLVKIKGRKVFPSLFKGIVGKKIKVQIKDVFAPQESPVNSLTEEGPPATLTTPLIAITNSDLRNNTNIMIPKIEKVINNNSVEINKIEVEEKTGSTEQFKVPMQEGNKKRRTNRSSGKEN</sequence>
<dbReference type="Proteomes" id="UP000243459">
    <property type="component" value="Chromosome 1"/>
</dbReference>
<accession>A0A5P1FTV2</accession>
<reference evidence="4" key="1">
    <citation type="journal article" date="2017" name="Nat. Commun.">
        <title>The asparagus genome sheds light on the origin and evolution of a young Y chromosome.</title>
        <authorList>
            <person name="Harkess A."/>
            <person name="Zhou J."/>
            <person name="Xu C."/>
            <person name="Bowers J.E."/>
            <person name="Van der Hulst R."/>
            <person name="Ayyampalayam S."/>
            <person name="Mercati F."/>
            <person name="Riccardi P."/>
            <person name="McKain M.R."/>
            <person name="Kakrana A."/>
            <person name="Tang H."/>
            <person name="Ray J."/>
            <person name="Groenendijk J."/>
            <person name="Arikit S."/>
            <person name="Mathioni S.M."/>
            <person name="Nakano M."/>
            <person name="Shan H."/>
            <person name="Telgmann-Rauber A."/>
            <person name="Kanno A."/>
            <person name="Yue Z."/>
            <person name="Chen H."/>
            <person name="Li W."/>
            <person name="Chen Y."/>
            <person name="Xu X."/>
            <person name="Zhang Y."/>
            <person name="Luo S."/>
            <person name="Chen H."/>
            <person name="Gao J."/>
            <person name="Mao Z."/>
            <person name="Pires J.C."/>
            <person name="Luo M."/>
            <person name="Kudrna D."/>
            <person name="Wing R.A."/>
            <person name="Meyers B.C."/>
            <person name="Yi K."/>
            <person name="Kong H."/>
            <person name="Lavrijsen P."/>
            <person name="Sunseri F."/>
            <person name="Falavigna A."/>
            <person name="Ye Y."/>
            <person name="Leebens-Mack J.H."/>
            <person name="Chen G."/>
        </authorList>
    </citation>
    <scope>NUCLEOTIDE SEQUENCE [LARGE SCALE GENOMIC DNA]</scope>
    <source>
        <strain evidence="4">cv. DH0086</strain>
    </source>
</reference>
<dbReference type="PANTHER" id="PTHR47165:SF4">
    <property type="entry name" value="OS03G0429900 PROTEIN"/>
    <property type="match status" value="1"/>
</dbReference>
<organism evidence="3 4">
    <name type="scientific">Asparagus officinalis</name>
    <name type="common">Garden asparagus</name>
    <dbReference type="NCBI Taxonomy" id="4686"/>
    <lineage>
        <taxon>Eukaryota</taxon>
        <taxon>Viridiplantae</taxon>
        <taxon>Streptophyta</taxon>
        <taxon>Embryophyta</taxon>
        <taxon>Tracheophyta</taxon>
        <taxon>Spermatophyta</taxon>
        <taxon>Magnoliopsida</taxon>
        <taxon>Liliopsida</taxon>
        <taxon>Asparagales</taxon>
        <taxon>Asparagaceae</taxon>
        <taxon>Asparagoideae</taxon>
        <taxon>Asparagus</taxon>
    </lineage>
</organism>